<evidence type="ECO:0000259" key="11">
    <source>
        <dbReference type="PROSITE" id="PS51706"/>
    </source>
</evidence>
<sequence length="211" mass="24142">MIVKSADFVCSNTQISKLPPATKPEYAFIGRSNVGKSSLINMLTSKKGLAKTSQTPGKTQLINHFLINESWYIVDLPGYGYARISKSKKEEWNKYIRNYLEKRENLQCVFILIDSRLEPQKIDLEFCASLGERGIPFVITFTKADKQGKVKTDQNVAKFRKAMLAFFEEVPQHFITSAELQTGRDEILNFIDEVNQKFDVNDVSIYQPDQD</sequence>
<keyword evidence="8 10" id="KW-0717">Septation</keyword>
<feature type="domain" description="EngB-type G" evidence="11">
    <location>
        <begin position="22"/>
        <end position="197"/>
    </location>
</feature>
<keyword evidence="3 10" id="KW-0132">Cell division</keyword>
<evidence type="ECO:0000313" key="12">
    <source>
        <dbReference type="EMBL" id="MVN20930.1"/>
    </source>
</evidence>
<dbReference type="InterPro" id="IPR030393">
    <property type="entry name" value="G_ENGB_dom"/>
</dbReference>
<keyword evidence="13" id="KW-1185">Reference proteome</keyword>
<keyword evidence="6" id="KW-0460">Magnesium</keyword>
<proteinExistence type="inferred from homology"/>
<dbReference type="SUPFAM" id="SSF52540">
    <property type="entry name" value="P-loop containing nucleoside triphosphate hydrolases"/>
    <property type="match status" value="1"/>
</dbReference>
<evidence type="ECO:0000256" key="9">
    <source>
        <dbReference type="ARBA" id="ARBA00023306"/>
    </source>
</evidence>
<evidence type="ECO:0000256" key="4">
    <source>
        <dbReference type="ARBA" id="ARBA00022723"/>
    </source>
</evidence>
<dbReference type="HAMAP" id="MF_00321">
    <property type="entry name" value="GTPase_EngB"/>
    <property type="match status" value="1"/>
</dbReference>
<comment type="similarity">
    <text evidence="2 10">Belongs to the TRAFAC class TrmE-Era-EngA-EngB-Septin-like GTPase superfamily. EngB GTPase family.</text>
</comment>
<dbReference type="FunFam" id="3.40.50.300:FF:000098">
    <property type="entry name" value="Probable GTP-binding protein EngB"/>
    <property type="match status" value="1"/>
</dbReference>
<dbReference type="CDD" id="cd01876">
    <property type="entry name" value="YihA_EngB"/>
    <property type="match status" value="1"/>
</dbReference>
<dbReference type="InterPro" id="IPR027417">
    <property type="entry name" value="P-loop_NTPase"/>
</dbReference>
<dbReference type="EMBL" id="WPIK01000004">
    <property type="protein sequence ID" value="MVN20930.1"/>
    <property type="molecule type" value="Genomic_DNA"/>
</dbReference>
<dbReference type="RefSeq" id="WP_157564858.1">
    <property type="nucleotide sequence ID" value="NZ_WPIK01000004.1"/>
</dbReference>
<keyword evidence="5 10" id="KW-0547">Nucleotide-binding</keyword>
<dbReference type="PROSITE" id="PS51706">
    <property type="entry name" value="G_ENGB"/>
    <property type="match status" value="1"/>
</dbReference>
<comment type="function">
    <text evidence="10">Necessary for normal cell division and for the maintenance of normal septation.</text>
</comment>
<evidence type="ECO:0000256" key="7">
    <source>
        <dbReference type="ARBA" id="ARBA00023134"/>
    </source>
</evidence>
<dbReference type="Proteomes" id="UP000462014">
    <property type="component" value="Unassembled WGS sequence"/>
</dbReference>
<keyword evidence="9 10" id="KW-0131">Cell cycle</keyword>
<organism evidence="12 13">
    <name type="scientific">Mucilaginibacter arboris</name>
    <dbReference type="NCBI Taxonomy" id="2682090"/>
    <lineage>
        <taxon>Bacteria</taxon>
        <taxon>Pseudomonadati</taxon>
        <taxon>Bacteroidota</taxon>
        <taxon>Sphingobacteriia</taxon>
        <taxon>Sphingobacteriales</taxon>
        <taxon>Sphingobacteriaceae</taxon>
        <taxon>Mucilaginibacter</taxon>
    </lineage>
</organism>
<gene>
    <name evidence="10" type="primary">engB</name>
    <name evidence="12" type="ORF">GO621_05195</name>
</gene>
<dbReference type="InterPro" id="IPR019987">
    <property type="entry name" value="GTP-bd_ribosome_bio_YsxC"/>
</dbReference>
<dbReference type="PANTHER" id="PTHR11649:SF13">
    <property type="entry name" value="ENGB-TYPE G DOMAIN-CONTAINING PROTEIN"/>
    <property type="match status" value="1"/>
</dbReference>
<dbReference type="GO" id="GO:0005525">
    <property type="term" value="F:GTP binding"/>
    <property type="evidence" value="ECO:0007669"/>
    <property type="project" value="UniProtKB-UniRule"/>
</dbReference>
<protein>
    <recommendedName>
        <fullName evidence="10">Probable GTP-binding protein EngB</fullName>
    </recommendedName>
</protein>
<evidence type="ECO:0000256" key="10">
    <source>
        <dbReference type="HAMAP-Rule" id="MF_00321"/>
    </source>
</evidence>
<keyword evidence="7 10" id="KW-0342">GTP-binding</keyword>
<dbReference type="Gene3D" id="3.40.50.300">
    <property type="entry name" value="P-loop containing nucleotide triphosphate hydrolases"/>
    <property type="match status" value="1"/>
</dbReference>
<dbReference type="GO" id="GO:0046872">
    <property type="term" value="F:metal ion binding"/>
    <property type="evidence" value="ECO:0007669"/>
    <property type="project" value="UniProtKB-KW"/>
</dbReference>
<comment type="cofactor">
    <cofactor evidence="1">
        <name>Mg(2+)</name>
        <dbReference type="ChEBI" id="CHEBI:18420"/>
    </cofactor>
</comment>
<evidence type="ECO:0000256" key="3">
    <source>
        <dbReference type="ARBA" id="ARBA00022618"/>
    </source>
</evidence>
<name>A0A7K1SV64_9SPHI</name>
<reference evidence="12 13" key="1">
    <citation type="submission" date="2019-12" db="EMBL/GenBank/DDBJ databases">
        <title>Mucilaginibacter sp. HMF7410 genome sequencing and assembly.</title>
        <authorList>
            <person name="Kang H."/>
            <person name="Cha I."/>
            <person name="Kim H."/>
            <person name="Joh K."/>
        </authorList>
    </citation>
    <scope>NUCLEOTIDE SEQUENCE [LARGE SCALE GENOMIC DNA]</scope>
    <source>
        <strain evidence="12 13">HMF7410</strain>
    </source>
</reference>
<dbReference type="InterPro" id="IPR006073">
    <property type="entry name" value="GTP-bd"/>
</dbReference>
<dbReference type="GO" id="GO:0000917">
    <property type="term" value="P:division septum assembly"/>
    <property type="evidence" value="ECO:0007669"/>
    <property type="project" value="UniProtKB-KW"/>
</dbReference>
<evidence type="ECO:0000256" key="8">
    <source>
        <dbReference type="ARBA" id="ARBA00023210"/>
    </source>
</evidence>
<dbReference type="Pfam" id="PF01926">
    <property type="entry name" value="MMR_HSR1"/>
    <property type="match status" value="1"/>
</dbReference>
<evidence type="ECO:0000256" key="5">
    <source>
        <dbReference type="ARBA" id="ARBA00022741"/>
    </source>
</evidence>
<accession>A0A7K1SV64</accession>
<dbReference type="PANTHER" id="PTHR11649">
    <property type="entry name" value="MSS1/TRME-RELATED GTP-BINDING PROTEIN"/>
    <property type="match status" value="1"/>
</dbReference>
<keyword evidence="4" id="KW-0479">Metal-binding</keyword>
<dbReference type="AlphaFoldDB" id="A0A7K1SV64"/>
<evidence type="ECO:0000256" key="1">
    <source>
        <dbReference type="ARBA" id="ARBA00001946"/>
    </source>
</evidence>
<evidence type="ECO:0000313" key="13">
    <source>
        <dbReference type="Proteomes" id="UP000462014"/>
    </source>
</evidence>
<evidence type="ECO:0000256" key="6">
    <source>
        <dbReference type="ARBA" id="ARBA00022842"/>
    </source>
</evidence>
<comment type="caution">
    <text evidence="12">The sequence shown here is derived from an EMBL/GenBank/DDBJ whole genome shotgun (WGS) entry which is preliminary data.</text>
</comment>
<evidence type="ECO:0000256" key="2">
    <source>
        <dbReference type="ARBA" id="ARBA00009638"/>
    </source>
</evidence>
<dbReference type="NCBIfam" id="TIGR03598">
    <property type="entry name" value="GTPase_YsxC"/>
    <property type="match status" value="1"/>
</dbReference>